<evidence type="ECO:0000313" key="2">
    <source>
        <dbReference type="EMBL" id="KAF4302678.1"/>
    </source>
</evidence>
<sequence>MASLTLSTVYRPRPENAQPTAQLISESVKASEPYITSHEIINDRNQHQPAIVVVQTFKCQTALREYMATAAGTASLRSVFPEQCGKQETQQDGGCIVLVCTEHCGIHAAILTQVVTSRPASVSLPLAVRLLGPTRVQERDWMASLSPDVLKWHGLCPDGDAGDHRLISMAGNCRCTLLALRMLVRVEELTTTPQAPLETALQLTEEAETHSLAVLSCDACRQHRLPLTAVTILSTRLADWLRRSWRLADDDNDDDYDDDNANDTNDTNNSNAPPARSRKFSLGGYDLDADEADVLGHELMTQRLTRFSAVLGSLEAALLGCSIASSPSSLSPDGGRPGVPTCLDLVRSQLCLLRACIRRLKARSLLNGATTGYDMHLSDRPSAQALW</sequence>
<evidence type="ECO:0000256" key="1">
    <source>
        <dbReference type="SAM" id="MobiDB-lite"/>
    </source>
</evidence>
<accession>A0A8H4IMF0</accession>
<comment type="caution">
    <text evidence="2">The sequence shown here is derived from an EMBL/GenBank/DDBJ whole genome shotgun (WGS) entry which is preliminary data.</text>
</comment>
<keyword evidence="3" id="KW-1185">Reference proteome</keyword>
<dbReference type="EMBL" id="WWBZ02000062">
    <property type="protein sequence ID" value="KAF4302678.1"/>
    <property type="molecule type" value="Genomic_DNA"/>
</dbReference>
<feature type="compositionally biased region" description="Acidic residues" evidence="1">
    <location>
        <begin position="251"/>
        <end position="261"/>
    </location>
</feature>
<dbReference type="OrthoDB" id="3677817at2759"/>
<evidence type="ECO:0000313" key="3">
    <source>
        <dbReference type="Proteomes" id="UP000572817"/>
    </source>
</evidence>
<name>A0A8H4IMF0_9PEZI</name>
<proteinExistence type="predicted"/>
<reference evidence="2" key="1">
    <citation type="submission" date="2020-04" db="EMBL/GenBank/DDBJ databases">
        <title>Genome Assembly and Annotation of Botryosphaeria dothidea sdau 11-99, a Latent Pathogen of Apple Fruit Ring Rot in China.</title>
        <authorList>
            <person name="Yu C."/>
            <person name="Diao Y."/>
            <person name="Lu Q."/>
            <person name="Zhao J."/>
            <person name="Cui S."/>
            <person name="Peng C."/>
            <person name="He B."/>
            <person name="Liu H."/>
        </authorList>
    </citation>
    <scope>NUCLEOTIDE SEQUENCE [LARGE SCALE GENOMIC DNA]</scope>
    <source>
        <strain evidence="2">Sdau11-99</strain>
    </source>
</reference>
<protein>
    <submittedName>
        <fullName evidence="2">Uncharacterized protein</fullName>
    </submittedName>
</protein>
<dbReference type="Proteomes" id="UP000572817">
    <property type="component" value="Unassembled WGS sequence"/>
</dbReference>
<feature type="region of interest" description="Disordered" evidence="1">
    <location>
        <begin position="251"/>
        <end position="278"/>
    </location>
</feature>
<organism evidence="2 3">
    <name type="scientific">Botryosphaeria dothidea</name>
    <dbReference type="NCBI Taxonomy" id="55169"/>
    <lineage>
        <taxon>Eukaryota</taxon>
        <taxon>Fungi</taxon>
        <taxon>Dikarya</taxon>
        <taxon>Ascomycota</taxon>
        <taxon>Pezizomycotina</taxon>
        <taxon>Dothideomycetes</taxon>
        <taxon>Dothideomycetes incertae sedis</taxon>
        <taxon>Botryosphaeriales</taxon>
        <taxon>Botryosphaeriaceae</taxon>
        <taxon>Botryosphaeria</taxon>
    </lineage>
</organism>
<dbReference type="AlphaFoldDB" id="A0A8H4IMF0"/>
<gene>
    <name evidence="2" type="ORF">GTA08_BOTSDO09484</name>
</gene>